<dbReference type="GO" id="GO:0009055">
    <property type="term" value="F:electron transfer activity"/>
    <property type="evidence" value="ECO:0007669"/>
    <property type="project" value="InterPro"/>
</dbReference>
<dbReference type="Pfam" id="PF13375">
    <property type="entry name" value="RnfC_N"/>
    <property type="match status" value="1"/>
</dbReference>
<evidence type="ECO:0000256" key="3">
    <source>
        <dbReference type="ARBA" id="ARBA00022723"/>
    </source>
</evidence>
<feature type="binding site" evidence="8">
    <location>
        <position position="375"/>
    </location>
    <ligand>
        <name>[4Fe-4S] cluster</name>
        <dbReference type="ChEBI" id="CHEBI:49883"/>
        <label>1</label>
    </ligand>
</feature>
<name>A0A418YFF5_9GAMM</name>
<feature type="binding site" evidence="8">
    <location>
        <position position="381"/>
    </location>
    <ligand>
        <name>[4Fe-4S] cluster</name>
        <dbReference type="ChEBI" id="CHEBI:49883"/>
        <label>1</label>
    </ligand>
</feature>
<dbReference type="RefSeq" id="WP_119910331.1">
    <property type="nucleotide sequence ID" value="NZ_QZCH01000009.1"/>
</dbReference>
<evidence type="ECO:0000256" key="5">
    <source>
        <dbReference type="ARBA" id="ARBA00022982"/>
    </source>
</evidence>
<dbReference type="OrthoDB" id="9767754at2"/>
<reference evidence="11 12" key="1">
    <citation type="submission" date="2018-09" db="EMBL/GenBank/DDBJ databases">
        <authorList>
            <person name="Wang F."/>
        </authorList>
    </citation>
    <scope>NUCLEOTIDE SEQUENCE [LARGE SCALE GENOMIC DNA]</scope>
    <source>
        <strain evidence="11 12">PLHSC7-2</strain>
    </source>
</reference>
<feature type="binding site" evidence="8">
    <location>
        <position position="414"/>
    </location>
    <ligand>
        <name>[4Fe-4S] cluster</name>
        <dbReference type="ChEBI" id="CHEBI:49883"/>
        <label>2</label>
    </ligand>
</feature>
<keyword evidence="8" id="KW-1278">Translocase</keyword>
<dbReference type="EMBL" id="QZCH01000009">
    <property type="protein sequence ID" value="RJG48105.1"/>
    <property type="molecule type" value="Genomic_DNA"/>
</dbReference>
<dbReference type="InterPro" id="IPR010208">
    <property type="entry name" value="Ion_transpt_RnfC/RsxC"/>
</dbReference>
<feature type="binding site" evidence="8">
    <location>
        <position position="420"/>
    </location>
    <ligand>
        <name>[4Fe-4S] cluster</name>
        <dbReference type="ChEBI" id="CHEBI:49883"/>
        <label>2</label>
    </ligand>
</feature>
<evidence type="ECO:0000256" key="9">
    <source>
        <dbReference type="SAM" id="MobiDB-lite"/>
    </source>
</evidence>
<dbReference type="Pfam" id="PF12838">
    <property type="entry name" value="Fer4_7"/>
    <property type="match status" value="1"/>
</dbReference>
<dbReference type="InterPro" id="IPR026902">
    <property type="entry name" value="RnfC_N"/>
</dbReference>
<feature type="domain" description="4Fe-4S ferredoxin-type" evidence="10">
    <location>
        <begin position="405"/>
        <end position="434"/>
    </location>
</feature>
<feature type="compositionally biased region" description="Basic and acidic residues" evidence="9">
    <location>
        <begin position="731"/>
        <end position="740"/>
    </location>
</feature>
<dbReference type="FunFam" id="3.30.70.20:FF:000044">
    <property type="entry name" value="Ion-translocating oxidoreductase complex subunit C"/>
    <property type="match status" value="1"/>
</dbReference>
<feature type="binding site" evidence="8">
    <location>
        <position position="424"/>
    </location>
    <ligand>
        <name>[4Fe-4S] cluster</name>
        <dbReference type="ChEBI" id="CHEBI:49883"/>
        <label>1</label>
    </ligand>
</feature>
<keyword evidence="6 8" id="KW-0408">Iron</keyword>
<dbReference type="GO" id="GO:0051539">
    <property type="term" value="F:4 iron, 4 sulfur cluster binding"/>
    <property type="evidence" value="ECO:0007669"/>
    <property type="project" value="UniProtKB-KW"/>
</dbReference>
<comment type="cofactor">
    <cofactor evidence="8">
        <name>[4Fe-4S] cluster</name>
        <dbReference type="ChEBI" id="CHEBI:49883"/>
    </cofactor>
    <text evidence="8">Binds 2 [4Fe-4S] clusters per subunit.</text>
</comment>
<keyword evidence="8" id="KW-0997">Cell inner membrane</keyword>
<dbReference type="PANTHER" id="PTHR43034:SF2">
    <property type="entry name" value="ION-TRANSLOCATING OXIDOREDUCTASE COMPLEX SUBUNIT C"/>
    <property type="match status" value="1"/>
</dbReference>
<dbReference type="InterPro" id="IPR011538">
    <property type="entry name" value="Nuo51_FMN-bd"/>
</dbReference>
<evidence type="ECO:0000256" key="1">
    <source>
        <dbReference type="ARBA" id="ARBA00022448"/>
    </source>
</evidence>
<keyword evidence="5 8" id="KW-0249">Electron transport</keyword>
<dbReference type="PROSITE" id="PS51379">
    <property type="entry name" value="4FE4S_FER_2"/>
    <property type="match status" value="2"/>
</dbReference>
<keyword evidence="1 8" id="KW-0813">Transport</keyword>
<dbReference type="NCBIfam" id="TIGR01945">
    <property type="entry name" value="rnfC"/>
    <property type="match status" value="1"/>
</dbReference>
<reference evidence="11 12" key="2">
    <citation type="submission" date="2019-01" db="EMBL/GenBank/DDBJ databases">
        <title>Motilimonas pumilus sp. nov., isolated from the gut of sea cucumber (Apostichopus japonicus).</title>
        <authorList>
            <person name="Wang F.-Q."/>
            <person name="Ren L.-H."/>
            <person name="Lin Y.-W."/>
            <person name="Sun G.-H."/>
            <person name="Du Z.-J."/>
            <person name="Zhao J.-X."/>
            <person name="Liu X.-J."/>
            <person name="Liu L.-J."/>
        </authorList>
    </citation>
    <scope>NUCLEOTIDE SEQUENCE [LARGE SCALE GENOMIC DNA]</scope>
    <source>
        <strain evidence="11 12">PLHSC7-2</strain>
    </source>
</reference>
<feature type="binding site" evidence="8">
    <location>
        <position position="378"/>
    </location>
    <ligand>
        <name>[4Fe-4S] cluster</name>
        <dbReference type="ChEBI" id="CHEBI:49883"/>
        <label>1</label>
    </ligand>
</feature>
<dbReference type="AlphaFoldDB" id="A0A418YFF5"/>
<evidence type="ECO:0000313" key="12">
    <source>
        <dbReference type="Proteomes" id="UP000283255"/>
    </source>
</evidence>
<accession>A0A418YFF5</accession>
<dbReference type="Pfam" id="PF01512">
    <property type="entry name" value="Complex1_51K"/>
    <property type="match status" value="1"/>
</dbReference>
<evidence type="ECO:0000256" key="6">
    <source>
        <dbReference type="ARBA" id="ARBA00023004"/>
    </source>
</evidence>
<proteinExistence type="inferred from homology"/>
<dbReference type="EC" id="7.-.-.-" evidence="8"/>
<dbReference type="InterPro" id="IPR037225">
    <property type="entry name" value="Nuo51_FMN-bd_sf"/>
</dbReference>
<feature type="region of interest" description="Disordered" evidence="9">
    <location>
        <begin position="860"/>
        <end position="887"/>
    </location>
</feature>
<dbReference type="SUPFAM" id="SSF46548">
    <property type="entry name" value="alpha-helical ferredoxin"/>
    <property type="match status" value="1"/>
</dbReference>
<gene>
    <name evidence="11" type="primary">rsxC</name>
    <name evidence="8" type="synonym">rnfC</name>
    <name evidence="11" type="ORF">D1Z90_08490</name>
</gene>
<evidence type="ECO:0000256" key="8">
    <source>
        <dbReference type="HAMAP-Rule" id="MF_00461"/>
    </source>
</evidence>
<keyword evidence="3 8" id="KW-0479">Metal-binding</keyword>
<feature type="binding site" evidence="8">
    <location>
        <position position="385"/>
    </location>
    <ligand>
        <name>[4Fe-4S] cluster</name>
        <dbReference type="ChEBI" id="CHEBI:49883"/>
        <label>2</label>
    </ligand>
</feature>
<feature type="compositionally biased region" description="Basic and acidic residues" evidence="9">
    <location>
        <begin position="447"/>
        <end position="484"/>
    </location>
</feature>
<feature type="compositionally biased region" description="Basic and acidic residues" evidence="9">
    <location>
        <begin position="629"/>
        <end position="638"/>
    </location>
</feature>
<dbReference type="InterPro" id="IPR017900">
    <property type="entry name" value="4Fe4S_Fe_S_CS"/>
</dbReference>
<evidence type="ECO:0000256" key="4">
    <source>
        <dbReference type="ARBA" id="ARBA00022737"/>
    </source>
</evidence>
<dbReference type="HAMAP" id="MF_00461">
    <property type="entry name" value="RsxC_RnfC"/>
    <property type="match status" value="1"/>
</dbReference>
<feature type="compositionally biased region" description="Basic and acidic residues" evidence="9">
    <location>
        <begin position="813"/>
        <end position="833"/>
    </location>
</feature>
<dbReference type="PANTHER" id="PTHR43034">
    <property type="entry name" value="ION-TRANSLOCATING OXIDOREDUCTASE COMPLEX SUBUNIT C"/>
    <property type="match status" value="1"/>
</dbReference>
<feature type="compositionally biased region" description="Low complexity" evidence="9">
    <location>
        <begin position="791"/>
        <end position="801"/>
    </location>
</feature>
<feature type="compositionally biased region" description="Low complexity" evidence="9">
    <location>
        <begin position="742"/>
        <end position="768"/>
    </location>
</feature>
<dbReference type="Gene3D" id="3.30.70.20">
    <property type="match status" value="1"/>
</dbReference>
<keyword evidence="2 8" id="KW-0004">4Fe-4S</keyword>
<feature type="binding site" evidence="8">
    <location>
        <position position="417"/>
    </location>
    <ligand>
        <name>[4Fe-4S] cluster</name>
        <dbReference type="ChEBI" id="CHEBI:49883"/>
        <label>2</label>
    </ligand>
</feature>
<feature type="domain" description="4Fe-4S ferredoxin-type" evidence="10">
    <location>
        <begin position="365"/>
        <end position="395"/>
    </location>
</feature>
<dbReference type="NCBIfam" id="NF003454">
    <property type="entry name" value="PRK05035.1"/>
    <property type="match status" value="1"/>
</dbReference>
<dbReference type="GO" id="GO:0022900">
    <property type="term" value="P:electron transport chain"/>
    <property type="evidence" value="ECO:0007669"/>
    <property type="project" value="UniProtKB-UniRule"/>
</dbReference>
<dbReference type="InterPro" id="IPR017896">
    <property type="entry name" value="4Fe4S_Fe-S-bd"/>
</dbReference>
<evidence type="ECO:0000256" key="2">
    <source>
        <dbReference type="ARBA" id="ARBA00022485"/>
    </source>
</evidence>
<keyword evidence="4 8" id="KW-0677">Repeat</keyword>
<keyword evidence="12" id="KW-1185">Reference proteome</keyword>
<comment type="function">
    <text evidence="8">Part of a membrane-bound complex that couples electron transfer with translocation of ions across the membrane.</text>
</comment>
<keyword evidence="8" id="KW-1003">Cell membrane</keyword>
<keyword evidence="8" id="KW-0472">Membrane</keyword>
<feature type="compositionally biased region" description="Low complexity" evidence="9">
    <location>
        <begin position="536"/>
        <end position="545"/>
    </location>
</feature>
<dbReference type="SUPFAM" id="SSF142019">
    <property type="entry name" value="Nqo1 FMN-binding domain-like"/>
    <property type="match status" value="1"/>
</dbReference>
<evidence type="ECO:0000256" key="7">
    <source>
        <dbReference type="ARBA" id="ARBA00023014"/>
    </source>
</evidence>
<feature type="region of interest" description="Disordered" evidence="9">
    <location>
        <begin position="447"/>
        <end position="840"/>
    </location>
</feature>
<dbReference type="Gene3D" id="3.40.50.11540">
    <property type="entry name" value="NADH-ubiquinone oxidoreductase 51kDa subunit"/>
    <property type="match status" value="1"/>
</dbReference>
<feature type="compositionally biased region" description="Low complexity" evidence="9">
    <location>
        <begin position="641"/>
        <end position="668"/>
    </location>
</feature>
<comment type="caution">
    <text evidence="11">The sequence shown here is derived from an EMBL/GenBank/DDBJ whole genome shotgun (WGS) entry which is preliminary data.</text>
</comment>
<dbReference type="PROSITE" id="PS00198">
    <property type="entry name" value="4FE4S_FER_1"/>
    <property type="match status" value="1"/>
</dbReference>
<dbReference type="GO" id="GO:0005886">
    <property type="term" value="C:plasma membrane"/>
    <property type="evidence" value="ECO:0007669"/>
    <property type="project" value="UniProtKB-SubCell"/>
</dbReference>
<organism evidence="11 12">
    <name type="scientific">Motilimonas pumila</name>
    <dbReference type="NCBI Taxonomy" id="2303987"/>
    <lineage>
        <taxon>Bacteria</taxon>
        <taxon>Pseudomonadati</taxon>
        <taxon>Pseudomonadota</taxon>
        <taxon>Gammaproteobacteria</taxon>
        <taxon>Alteromonadales</taxon>
        <taxon>Alteromonadales genera incertae sedis</taxon>
        <taxon>Motilimonas</taxon>
    </lineage>
</organism>
<feature type="compositionally biased region" description="Low complexity" evidence="9">
    <location>
        <begin position="693"/>
        <end position="719"/>
    </location>
</feature>
<feature type="compositionally biased region" description="Polar residues" evidence="9">
    <location>
        <begin position="487"/>
        <end position="497"/>
    </location>
</feature>
<protein>
    <recommendedName>
        <fullName evidence="8">Ion-translocating oxidoreductase complex subunit C</fullName>
        <ecNumber evidence="8">7.-.-.-</ecNumber>
    </recommendedName>
    <alternativeName>
        <fullName evidence="8">Rnf electron transport complex subunit C</fullName>
    </alternativeName>
</protein>
<feature type="compositionally biased region" description="Acidic residues" evidence="9">
    <location>
        <begin position="669"/>
        <end position="680"/>
    </location>
</feature>
<dbReference type="GO" id="GO:0046872">
    <property type="term" value="F:metal ion binding"/>
    <property type="evidence" value="ECO:0007669"/>
    <property type="project" value="UniProtKB-KW"/>
</dbReference>
<evidence type="ECO:0000259" key="10">
    <source>
        <dbReference type="PROSITE" id="PS51379"/>
    </source>
</evidence>
<sequence>MKELLNRIRSGKLWRYAGGVFPAERKHYSNKTAIGQAIIPEQLVIPVSQHLGESADILVKVGDLVQKGQPLTACNNFRALPVHASSSGTVSAIELRPSCHASGIFEQAIVINTDGLDTWQPRSPRDDISSLDKHQLIDIVHQAGIAGKGGAGFPAHLKLSGKADIEVLIINGIECEPYITSDDVLMREYAQELFQGIEVLEKITQCGQTIIAVEHNKPEAAKALEAFATDTRQVKVVPTKYPTGGEKQLIEVLTGMQVPANGYAIDMGILMHNVGTTLAIKRAVFDDEPLISRIVTLTGQAMLHPGNRHVLLGTPVAFMLQQHQFKPTSQPRVIIGGPMMGFTLPNFNAPVIKTTNCILAPTEAELPLFGKERACIRCGECAEACPVDLLPQQLYWYAKSQDHEKLEEYNLFDCIECGACAYVCPSEIPLVQYYRVGKAEIKTQTVEADKAEVARKRHEARAERLERDKQEREAKHKAAAEKRKAQLQQKSDNTAADTQKDAVAEALARAKQNKASDDDSLDPAAARKLRKEQARAAKAAKQALENEQSQSEAVKEDKAISPVAAAIARAKAKKANNKAEDEDNGKTAAKTSQNPAVAAAIARAKAKKAQANDSETQHESDVADTEQDETAKTHESKASKNTAVAAAIARAKAKKAQANNAQAQAEAEAQQESDVADTEQNETAKTPESKASKNPAVAAAIARAKAKKAQANNAQAEAQQESDFADTEQDETAKTHESKASKNPAVAAAIARAKAKKAQANNAQAEAQQESDVADTEQNETAKTPESKASKNPAVAAAIARAKAKKAQAKGAETQHESDAVDKAENETAKAQESKASNNPAVAAAIAKAKAKKALQQAVKDKAVDDSGHKDKTMAVVKEDVRPKPKSAAVAAAIAKAKAKKAQQQENDH</sequence>
<comment type="subcellular location">
    <subcellularLocation>
        <location evidence="8">Cell inner membrane</location>
        <topology evidence="8">Peripheral membrane protein</topology>
    </subcellularLocation>
</comment>
<comment type="subunit">
    <text evidence="8">The complex is composed of six subunits: RnfA, RnfB, RnfC, RnfD, RnfE and RnfG.</text>
</comment>
<keyword evidence="7 8" id="KW-0411">Iron-sulfur</keyword>
<evidence type="ECO:0000313" key="11">
    <source>
        <dbReference type="EMBL" id="RJG48105.1"/>
    </source>
</evidence>
<feature type="compositionally biased region" description="Basic and acidic residues" evidence="9">
    <location>
        <begin position="860"/>
        <end position="883"/>
    </location>
</feature>
<comment type="similarity">
    <text evidence="8">Belongs to the 4Fe4S bacterial-type ferredoxin family. RnfC subfamily.</text>
</comment>
<dbReference type="Proteomes" id="UP000283255">
    <property type="component" value="Unassembled WGS sequence"/>
</dbReference>